<dbReference type="Proteomes" id="UP000236321">
    <property type="component" value="Unassembled WGS sequence"/>
</dbReference>
<name>A0A9P2YMR3_MICAE</name>
<dbReference type="EMBL" id="BEYQ01000015">
    <property type="protein sequence ID" value="GBD54922.1"/>
    <property type="molecule type" value="Genomic_DNA"/>
</dbReference>
<evidence type="ECO:0000313" key="3">
    <source>
        <dbReference type="Proteomes" id="UP000236321"/>
    </source>
</evidence>
<reference evidence="3" key="1">
    <citation type="submission" date="2017-12" db="EMBL/GenBank/DDBJ databases">
        <title>Improved Draft Genome Sequence of Microcystis aeruginosa NIES-298, a Microcystin-Producing Cyanobacterium from Lake Kasumigaura, Japan.</title>
        <authorList>
            <person name="Yamaguchi H."/>
            <person name="Suzuki S."/>
            <person name="Kawachi M."/>
        </authorList>
    </citation>
    <scope>NUCLEOTIDE SEQUENCE [LARGE SCALE GENOMIC DNA]</scope>
    <source>
        <strain evidence="3">NIES-298</strain>
    </source>
</reference>
<dbReference type="InterPro" id="IPR029060">
    <property type="entry name" value="PIN-like_dom_sf"/>
</dbReference>
<feature type="domain" description="PIN" evidence="1">
    <location>
        <begin position="36"/>
        <end position="167"/>
    </location>
</feature>
<evidence type="ECO:0000313" key="2">
    <source>
        <dbReference type="EMBL" id="GBD54922.1"/>
    </source>
</evidence>
<protein>
    <recommendedName>
        <fullName evidence="1">PIN domain-containing protein</fullName>
    </recommendedName>
</protein>
<dbReference type="AlphaFoldDB" id="A0A9P2YMR3"/>
<evidence type="ECO:0000259" key="1">
    <source>
        <dbReference type="Pfam" id="PF10130"/>
    </source>
</evidence>
<dbReference type="Gene3D" id="3.40.50.1010">
    <property type="entry name" value="5'-nuclease"/>
    <property type="match status" value="1"/>
</dbReference>
<dbReference type="InterPro" id="IPR002716">
    <property type="entry name" value="PIN_dom"/>
</dbReference>
<proteinExistence type="predicted"/>
<sequence>MRFYANRDFLKMRSFANSVNSGKASVRLSAMTKRIVLDANILIRAVLGKKVREMIARFAPTVDFFTTDRCYADARRYLPILFEKRDLGSEDAMAVLEGLTGWVRIVDNSLYASYEGEARKRIAARDVDDWPVVALALLLECPIWTEDADFFGTGVATWTSNLVHLYFGE</sequence>
<gene>
    <name evidence="2" type="ORF">BGM30_40150</name>
</gene>
<organism evidence="2 3">
    <name type="scientific">Microcystis aeruginosa NIES-298</name>
    <dbReference type="NCBI Taxonomy" id="449468"/>
    <lineage>
        <taxon>Bacteria</taxon>
        <taxon>Bacillati</taxon>
        <taxon>Cyanobacteriota</taxon>
        <taxon>Cyanophyceae</taxon>
        <taxon>Oscillatoriophycideae</taxon>
        <taxon>Chroococcales</taxon>
        <taxon>Microcystaceae</taxon>
        <taxon>Microcystis</taxon>
    </lineage>
</organism>
<accession>A0A9P2YMR3</accession>
<dbReference type="Pfam" id="PF10130">
    <property type="entry name" value="PIN_2"/>
    <property type="match status" value="1"/>
</dbReference>
<comment type="caution">
    <text evidence="2">The sequence shown here is derived from an EMBL/GenBank/DDBJ whole genome shotgun (WGS) entry which is preliminary data.</text>
</comment>
<dbReference type="SUPFAM" id="SSF88723">
    <property type="entry name" value="PIN domain-like"/>
    <property type="match status" value="1"/>
</dbReference>